<accession>A0A2T4JXH3</accession>
<organism evidence="1 2">
    <name type="scientific">Cereibacter changlensis JA139</name>
    <dbReference type="NCBI Taxonomy" id="1188249"/>
    <lineage>
        <taxon>Bacteria</taxon>
        <taxon>Pseudomonadati</taxon>
        <taxon>Pseudomonadota</taxon>
        <taxon>Alphaproteobacteria</taxon>
        <taxon>Rhodobacterales</taxon>
        <taxon>Paracoccaceae</taxon>
        <taxon>Cereibacter</taxon>
    </lineage>
</organism>
<name>A0A2T4JXH3_9RHOB</name>
<proteinExistence type="predicted"/>
<evidence type="ECO:0000313" key="1">
    <source>
        <dbReference type="EMBL" id="PTE22622.1"/>
    </source>
</evidence>
<comment type="caution">
    <text evidence="1">The sequence shown here is derived from an EMBL/GenBank/DDBJ whole genome shotgun (WGS) entry which is preliminary data.</text>
</comment>
<dbReference type="SUPFAM" id="SSF52402">
    <property type="entry name" value="Adenine nucleotide alpha hydrolases-like"/>
    <property type="match status" value="1"/>
</dbReference>
<dbReference type="OrthoDB" id="8335492at2"/>
<dbReference type="EMBL" id="PZKG01000018">
    <property type="protein sequence ID" value="PTE22622.1"/>
    <property type="molecule type" value="Genomic_DNA"/>
</dbReference>
<evidence type="ECO:0008006" key="3">
    <source>
        <dbReference type="Google" id="ProtNLM"/>
    </source>
</evidence>
<dbReference type="InterPro" id="IPR014729">
    <property type="entry name" value="Rossmann-like_a/b/a_fold"/>
</dbReference>
<dbReference type="Gene3D" id="3.40.50.620">
    <property type="entry name" value="HUPs"/>
    <property type="match status" value="1"/>
</dbReference>
<dbReference type="RefSeq" id="WP_107663040.1">
    <property type="nucleotide sequence ID" value="NZ_PZKG01000018.1"/>
</dbReference>
<reference evidence="1 2" key="1">
    <citation type="submission" date="2018-03" db="EMBL/GenBank/DDBJ databases">
        <title>Cereibacter changlensis.</title>
        <authorList>
            <person name="Meyer T.E."/>
            <person name="Miller S."/>
            <person name="Lodha T."/>
            <person name="Gandham S."/>
            <person name="Chintalapati S."/>
            <person name="Chintalapati V.R."/>
        </authorList>
    </citation>
    <scope>NUCLEOTIDE SEQUENCE [LARGE SCALE GENOMIC DNA]</scope>
    <source>
        <strain evidence="1 2">JA139</strain>
    </source>
</reference>
<protein>
    <recommendedName>
        <fullName evidence="3">Asparagine synthetase domain-containing protein</fullName>
    </recommendedName>
</protein>
<gene>
    <name evidence="1" type="ORF">C5F48_06180</name>
</gene>
<keyword evidence="2" id="KW-1185">Reference proteome</keyword>
<dbReference type="AlphaFoldDB" id="A0A2T4JXH3"/>
<evidence type="ECO:0000313" key="2">
    <source>
        <dbReference type="Proteomes" id="UP000241010"/>
    </source>
</evidence>
<sequence>MTGLLAGLLSVEVPAIRFDLSGGQDSRLVLAAALAGSENLDRIHIQSSQTAVEDMKIAKQIADATGLVLNAPPWDGEKPSVRIPLAPLWYAASGGIYDALYAANSRIGDEAFFLAGGHGAETLKGNYNWRRVSAIARDTTPVVQPFLRAALRSGLEALSIDPDAPDGSEWHYLGYRNALHGSRMTNATIYALRPLLDRRLVGAAHQRFDAQGKPAKPAESMIADLLIHISPDLAALPFDEEKKALDATRISNRLAVLGRLGPVEPYKVIGKPSPTMGGPLSGLLHRARATGFRESAFTQDTVTALINQAREHAPAELRAYIGEMADACIAQMQTPLVSNTRPARAAGKLMSLMMVS</sequence>
<dbReference type="Proteomes" id="UP000241010">
    <property type="component" value="Unassembled WGS sequence"/>
</dbReference>